<evidence type="ECO:0000256" key="4">
    <source>
        <dbReference type="ARBA" id="ARBA00022989"/>
    </source>
</evidence>
<evidence type="ECO:0000256" key="6">
    <source>
        <dbReference type="RuleBase" id="RU363053"/>
    </source>
</evidence>
<dbReference type="InterPro" id="IPR007248">
    <property type="entry name" value="Mpv17_PMP22"/>
</dbReference>
<dbReference type="EMBL" id="HACG01027585">
    <property type="protein sequence ID" value="CEK74450.1"/>
    <property type="molecule type" value="Transcribed_RNA"/>
</dbReference>
<reference evidence="8" key="1">
    <citation type="submission" date="2014-12" db="EMBL/GenBank/DDBJ databases">
        <title>Insight into the proteome of Arion vulgaris.</title>
        <authorList>
            <person name="Aradska J."/>
            <person name="Bulat T."/>
            <person name="Smidak R."/>
            <person name="Sarate P."/>
            <person name="Gangsoo J."/>
            <person name="Sialana F."/>
            <person name="Bilban M."/>
            <person name="Lubec G."/>
        </authorList>
    </citation>
    <scope>NUCLEOTIDE SEQUENCE</scope>
    <source>
        <tissue evidence="8">Skin</tissue>
    </source>
</reference>
<organism evidence="8">
    <name type="scientific">Arion vulgaris</name>
    <dbReference type="NCBI Taxonomy" id="1028688"/>
    <lineage>
        <taxon>Eukaryota</taxon>
        <taxon>Metazoa</taxon>
        <taxon>Spiralia</taxon>
        <taxon>Lophotrochozoa</taxon>
        <taxon>Mollusca</taxon>
        <taxon>Gastropoda</taxon>
        <taxon>Heterobranchia</taxon>
        <taxon>Euthyneura</taxon>
        <taxon>Panpulmonata</taxon>
        <taxon>Eupulmonata</taxon>
        <taxon>Stylommatophora</taxon>
        <taxon>Helicina</taxon>
        <taxon>Arionoidea</taxon>
        <taxon>Arionidae</taxon>
        <taxon>Arion</taxon>
    </lineage>
</organism>
<dbReference type="PANTHER" id="PTHR11266:SF8">
    <property type="entry name" value="MPV17-LIKE PROTEIN 2"/>
    <property type="match status" value="1"/>
</dbReference>
<comment type="similarity">
    <text evidence="2 6">Belongs to the peroxisomal membrane protein PXMP2/4 family.</text>
</comment>
<evidence type="ECO:0000256" key="3">
    <source>
        <dbReference type="ARBA" id="ARBA00022692"/>
    </source>
</evidence>
<proteinExistence type="inferred from homology"/>
<keyword evidence="3 6" id="KW-0812">Transmembrane</keyword>
<dbReference type="Pfam" id="PF04117">
    <property type="entry name" value="Mpv17_PMP22"/>
    <property type="match status" value="1"/>
</dbReference>
<evidence type="ECO:0000313" key="8">
    <source>
        <dbReference type="EMBL" id="CEK74450.1"/>
    </source>
</evidence>
<comment type="subcellular location">
    <subcellularLocation>
        <location evidence="1">Membrane</location>
        <topology evidence="1">Multi-pass membrane protein</topology>
    </subcellularLocation>
</comment>
<dbReference type="AlphaFoldDB" id="A0A0B7A3D3"/>
<dbReference type="GO" id="GO:0016020">
    <property type="term" value="C:membrane"/>
    <property type="evidence" value="ECO:0007669"/>
    <property type="project" value="UniProtKB-SubCell"/>
</dbReference>
<keyword evidence="5 6" id="KW-0472">Membrane</keyword>
<evidence type="ECO:0000256" key="1">
    <source>
        <dbReference type="ARBA" id="ARBA00004141"/>
    </source>
</evidence>
<comment type="caution">
    <text evidence="6">Lacks conserved residue(s) required for the propagation of feature annotation.</text>
</comment>
<dbReference type="PANTHER" id="PTHR11266">
    <property type="entry name" value="PEROXISOMAL MEMBRANE PROTEIN 2, PXMP2 MPV17"/>
    <property type="match status" value="1"/>
</dbReference>
<protein>
    <recommendedName>
        <fullName evidence="9">Mpv17-like protein 2</fullName>
    </recommendedName>
</protein>
<evidence type="ECO:0000256" key="2">
    <source>
        <dbReference type="ARBA" id="ARBA00006824"/>
    </source>
</evidence>
<feature type="transmembrane region" description="Helical" evidence="6">
    <location>
        <begin position="109"/>
        <end position="130"/>
    </location>
</feature>
<evidence type="ECO:0000256" key="5">
    <source>
        <dbReference type="ARBA" id="ARBA00023136"/>
    </source>
</evidence>
<dbReference type="GO" id="GO:0005739">
    <property type="term" value="C:mitochondrion"/>
    <property type="evidence" value="ECO:0007669"/>
    <property type="project" value="TreeGrafter"/>
</dbReference>
<dbReference type="GO" id="GO:0061668">
    <property type="term" value="P:mitochondrial ribosome assembly"/>
    <property type="evidence" value="ECO:0007669"/>
    <property type="project" value="TreeGrafter"/>
</dbReference>
<evidence type="ECO:0000313" key="7">
    <source>
        <dbReference type="EMBL" id="CEK74449.1"/>
    </source>
</evidence>
<keyword evidence="4 6" id="KW-1133">Transmembrane helix</keyword>
<dbReference type="EMBL" id="HACG01027584">
    <property type="protein sequence ID" value="CEK74449.1"/>
    <property type="molecule type" value="Transcribed_RNA"/>
</dbReference>
<name>A0A0B7A3D3_9EUPU</name>
<evidence type="ECO:0008006" key="9">
    <source>
        <dbReference type="Google" id="ProtNLM"/>
    </source>
</evidence>
<accession>A0A0B7A3D3</accession>
<sequence>MRRVTGFLRALWPLYSSVHRGGKLLFSEQYLLYTNIGLSIGISAIGDVLQQNYQHKKNESLVNVPWDHMRTAKMAASGVVIGSFIHYWYQHLDVWLPGRSLKMLSKKVFLDLVVSSPVCVFLFLMTAAILDGQRWILIKEEFRNTGKTMLITDSLVWTPAQALNFYFLPTRFRILFDNSVSLAIDTYFSHLRFGEYSSYQMRIVQSTEDKKLPESTPTLLKQQKTDI</sequence>
<gene>
    <name evidence="8" type="primary">ORF91128</name>
    <name evidence="7" type="synonym">ORF91125</name>
</gene>